<dbReference type="InterPro" id="IPR006860">
    <property type="entry name" value="FecR"/>
</dbReference>
<dbReference type="InterPro" id="IPR012373">
    <property type="entry name" value="Ferrdict_sens_TM"/>
</dbReference>
<keyword evidence="1" id="KW-1133">Transmembrane helix</keyword>
<evidence type="ECO:0000256" key="1">
    <source>
        <dbReference type="SAM" id="Phobius"/>
    </source>
</evidence>
<dbReference type="PIRSF" id="PIRSF018266">
    <property type="entry name" value="FecR"/>
    <property type="match status" value="1"/>
</dbReference>
<dbReference type="InterPro" id="IPR032508">
    <property type="entry name" value="FecR_C"/>
</dbReference>
<feature type="domain" description="FecR protein" evidence="2">
    <location>
        <begin position="140"/>
        <end position="232"/>
    </location>
</feature>
<keyword evidence="5" id="KW-1185">Reference proteome</keyword>
<evidence type="ECO:0000313" key="4">
    <source>
        <dbReference type="EMBL" id="MDN5204267.1"/>
    </source>
</evidence>
<organism evidence="4 5">
    <name type="scientific">Splendidivirga corallicola</name>
    <dbReference type="NCBI Taxonomy" id="3051826"/>
    <lineage>
        <taxon>Bacteria</taxon>
        <taxon>Pseudomonadati</taxon>
        <taxon>Bacteroidota</taxon>
        <taxon>Cytophagia</taxon>
        <taxon>Cytophagales</taxon>
        <taxon>Splendidivirgaceae</taxon>
        <taxon>Splendidivirga</taxon>
    </lineage>
</organism>
<dbReference type="RefSeq" id="WP_346754292.1">
    <property type="nucleotide sequence ID" value="NZ_JAUJEA010000010.1"/>
</dbReference>
<dbReference type="PANTHER" id="PTHR30273">
    <property type="entry name" value="PERIPLASMIC SIGNAL SENSOR AND SIGMA FACTOR ACTIVATOR FECR-RELATED"/>
    <property type="match status" value="1"/>
</dbReference>
<dbReference type="Pfam" id="PF16344">
    <property type="entry name" value="FecR_C"/>
    <property type="match status" value="1"/>
</dbReference>
<gene>
    <name evidence="4" type="ORF">QQ008_22940</name>
</gene>
<evidence type="ECO:0000259" key="3">
    <source>
        <dbReference type="Pfam" id="PF16344"/>
    </source>
</evidence>
<feature type="transmembrane region" description="Helical" evidence="1">
    <location>
        <begin position="98"/>
        <end position="121"/>
    </location>
</feature>
<evidence type="ECO:0000313" key="5">
    <source>
        <dbReference type="Proteomes" id="UP001172082"/>
    </source>
</evidence>
<comment type="caution">
    <text evidence="4">The sequence shown here is derived from an EMBL/GenBank/DDBJ whole genome shotgun (WGS) entry which is preliminary data.</text>
</comment>
<dbReference type="PANTHER" id="PTHR30273:SF2">
    <property type="entry name" value="PROTEIN FECR"/>
    <property type="match status" value="1"/>
</dbReference>
<keyword evidence="1" id="KW-0472">Membrane</keyword>
<dbReference type="Gene3D" id="3.55.50.30">
    <property type="match status" value="1"/>
</dbReference>
<dbReference type="Proteomes" id="UP001172082">
    <property type="component" value="Unassembled WGS sequence"/>
</dbReference>
<proteinExistence type="predicted"/>
<accession>A0ABT8KU11</accession>
<dbReference type="Pfam" id="PF04773">
    <property type="entry name" value="FecR"/>
    <property type="match status" value="1"/>
</dbReference>
<reference evidence="4" key="1">
    <citation type="submission" date="2023-06" db="EMBL/GenBank/DDBJ databases">
        <title>Genomic of Parafulvivirga corallium.</title>
        <authorList>
            <person name="Wang G."/>
        </authorList>
    </citation>
    <scope>NUCLEOTIDE SEQUENCE</scope>
    <source>
        <strain evidence="4">BMA10</strain>
    </source>
</reference>
<name>A0ABT8KU11_9BACT</name>
<sequence length="349" mass="40851">MKYKNYTVADFIEDEYFMRWVKKPDERSDKFWKLWITNHPEKTKDLMQARHIIISMKYEEAPDFFESDYIEVLENILKKNRSELAREKRESTPFHSLFSYKVAAIIAIFIVAASGFVWLYWEKEDRPVESMEPRMMEKNSQAGSKITTWLEDGTKIKLNASSSIRFPEKFSDSSRVVYLEGEAFFEVKKDSTRPFIVRTDKVKATVLGTAFTVKAYPDESEIRVAVAEGKVKVDNEDNLTNEFSHTLIANQMTLLDLKMLSVTKQNCNAKIFAWKDDVIWFEDQPLKKIFRILERWYAVKIVASDNLNFEDKFSGSFENETLKAVLEALAHQGNFDYRITNNQVKIIKP</sequence>
<keyword evidence="1" id="KW-0812">Transmembrane</keyword>
<dbReference type="Gene3D" id="2.60.120.1440">
    <property type="match status" value="1"/>
</dbReference>
<dbReference type="EMBL" id="JAUJEA010000010">
    <property type="protein sequence ID" value="MDN5204267.1"/>
    <property type="molecule type" value="Genomic_DNA"/>
</dbReference>
<evidence type="ECO:0000259" key="2">
    <source>
        <dbReference type="Pfam" id="PF04773"/>
    </source>
</evidence>
<feature type="domain" description="Protein FecR C-terminal" evidence="3">
    <location>
        <begin position="279"/>
        <end position="346"/>
    </location>
</feature>
<protein>
    <submittedName>
        <fullName evidence="4">FecR domain-containing protein</fullName>
    </submittedName>
</protein>